<gene>
    <name evidence="2" type="ORF">GCM10007363_19630</name>
</gene>
<evidence type="ECO:0000313" key="2">
    <source>
        <dbReference type="EMBL" id="GGH93912.1"/>
    </source>
</evidence>
<feature type="domain" description="Polysaccharide pyruvyl transferase" evidence="1">
    <location>
        <begin position="83"/>
        <end position="196"/>
    </location>
</feature>
<reference evidence="3" key="1">
    <citation type="journal article" date="2019" name="Int. J. Syst. Evol. Microbiol.">
        <title>The Global Catalogue of Microorganisms (GCM) 10K type strain sequencing project: providing services to taxonomists for standard genome sequencing and annotation.</title>
        <authorList>
            <consortium name="The Broad Institute Genomics Platform"/>
            <consortium name="The Broad Institute Genome Sequencing Center for Infectious Disease"/>
            <person name="Wu L."/>
            <person name="Ma J."/>
        </authorList>
    </citation>
    <scope>NUCLEOTIDE SEQUENCE [LARGE SCALE GENOMIC DNA]</scope>
    <source>
        <strain evidence="3">CCM 8778</strain>
    </source>
</reference>
<organism evidence="2 3">
    <name type="scientific">Pseudomonas fluvialis</name>
    <dbReference type="NCBI Taxonomy" id="1793966"/>
    <lineage>
        <taxon>Bacteria</taxon>
        <taxon>Pseudomonadati</taxon>
        <taxon>Pseudomonadota</taxon>
        <taxon>Gammaproteobacteria</taxon>
        <taxon>Pseudomonadales</taxon>
        <taxon>Pseudomonadaceae</taxon>
        <taxon>Pseudomonas</taxon>
    </lineage>
</organism>
<evidence type="ECO:0000259" key="1">
    <source>
        <dbReference type="Pfam" id="PF04230"/>
    </source>
</evidence>
<dbReference type="Proteomes" id="UP000655550">
    <property type="component" value="Unassembled WGS sequence"/>
</dbReference>
<comment type="caution">
    <text evidence="2">The sequence shown here is derived from an EMBL/GenBank/DDBJ whole genome shotgun (WGS) entry which is preliminary data.</text>
</comment>
<dbReference type="RefSeq" id="WP_093984655.1">
    <property type="nucleotide sequence ID" value="NZ_BMDE01000005.1"/>
</dbReference>
<proteinExistence type="predicted"/>
<dbReference type="InterPro" id="IPR007345">
    <property type="entry name" value="Polysacch_pyruvyl_Trfase"/>
</dbReference>
<protein>
    <submittedName>
        <fullName evidence="2">ExoV-like protein</fullName>
    </submittedName>
</protein>
<sequence>MAIKLYWHRGSGRSDAGQRNFGDYLSPLIVEAVSGCSVKYAPLKEAEMMAIGTILANEYKAKRYGFKRKIHVWGSGCGQPDERFSSRHYYHAVRGKETAQRVIGQPVISAFGDPGLLAEMLVKRPIQKKYKIGFVAHYVDRDRPEAIAFAATDGVHSINVFDEPRDVLHQIAACEFIVSSSLHGLVVADAYGVPNLRVRLSRGLIDELKFDDYYSAFNLSAPQPLTSDKLASLAAAPEWIADGYSRPGLAGIQDGLIKHFPKI</sequence>
<name>A0ABQ2AMR6_9PSED</name>
<evidence type="ECO:0000313" key="3">
    <source>
        <dbReference type="Proteomes" id="UP000655550"/>
    </source>
</evidence>
<keyword evidence="3" id="KW-1185">Reference proteome</keyword>
<dbReference type="Pfam" id="PF04230">
    <property type="entry name" value="PS_pyruv_trans"/>
    <property type="match status" value="1"/>
</dbReference>
<accession>A0ABQ2AMR6</accession>
<dbReference type="EMBL" id="BMDE01000005">
    <property type="protein sequence ID" value="GGH93912.1"/>
    <property type="molecule type" value="Genomic_DNA"/>
</dbReference>